<dbReference type="EMBL" id="ML121533">
    <property type="protein sequence ID" value="RPB26681.1"/>
    <property type="molecule type" value="Genomic_DNA"/>
</dbReference>
<gene>
    <name evidence="2" type="ORF">L211DRAFT_846855</name>
</gene>
<evidence type="ECO:0000313" key="2">
    <source>
        <dbReference type="EMBL" id="RPB26681.1"/>
    </source>
</evidence>
<dbReference type="InParanoid" id="A0A3N4M168"/>
<feature type="compositionally biased region" description="Basic and acidic residues" evidence="1">
    <location>
        <begin position="168"/>
        <end position="186"/>
    </location>
</feature>
<evidence type="ECO:0000256" key="1">
    <source>
        <dbReference type="SAM" id="MobiDB-lite"/>
    </source>
</evidence>
<dbReference type="OrthoDB" id="5398823at2759"/>
<reference evidence="2 3" key="1">
    <citation type="journal article" date="2018" name="Nat. Ecol. Evol.">
        <title>Pezizomycetes genomes reveal the molecular basis of ectomycorrhizal truffle lifestyle.</title>
        <authorList>
            <person name="Murat C."/>
            <person name="Payen T."/>
            <person name="Noel B."/>
            <person name="Kuo A."/>
            <person name="Morin E."/>
            <person name="Chen J."/>
            <person name="Kohler A."/>
            <person name="Krizsan K."/>
            <person name="Balestrini R."/>
            <person name="Da Silva C."/>
            <person name="Montanini B."/>
            <person name="Hainaut M."/>
            <person name="Levati E."/>
            <person name="Barry K.W."/>
            <person name="Belfiori B."/>
            <person name="Cichocki N."/>
            <person name="Clum A."/>
            <person name="Dockter R.B."/>
            <person name="Fauchery L."/>
            <person name="Guy J."/>
            <person name="Iotti M."/>
            <person name="Le Tacon F."/>
            <person name="Lindquist E.A."/>
            <person name="Lipzen A."/>
            <person name="Malagnac F."/>
            <person name="Mello A."/>
            <person name="Molinier V."/>
            <person name="Miyauchi S."/>
            <person name="Poulain J."/>
            <person name="Riccioni C."/>
            <person name="Rubini A."/>
            <person name="Sitrit Y."/>
            <person name="Splivallo R."/>
            <person name="Traeger S."/>
            <person name="Wang M."/>
            <person name="Zifcakova L."/>
            <person name="Wipf D."/>
            <person name="Zambonelli A."/>
            <person name="Paolocci F."/>
            <person name="Nowrousian M."/>
            <person name="Ottonello S."/>
            <person name="Baldrian P."/>
            <person name="Spatafora J.W."/>
            <person name="Henrissat B."/>
            <person name="Nagy L.G."/>
            <person name="Aury J.M."/>
            <person name="Wincker P."/>
            <person name="Grigoriev I.V."/>
            <person name="Bonfante P."/>
            <person name="Martin F.M."/>
        </authorList>
    </citation>
    <scope>NUCLEOTIDE SEQUENCE [LARGE SCALE GENOMIC DNA]</scope>
    <source>
        <strain evidence="2 3">ATCC MYA-4762</strain>
    </source>
</reference>
<feature type="region of interest" description="Disordered" evidence="1">
    <location>
        <begin position="90"/>
        <end position="111"/>
    </location>
</feature>
<proteinExistence type="predicted"/>
<feature type="compositionally biased region" description="Polar residues" evidence="1">
    <location>
        <begin position="1"/>
        <end position="12"/>
    </location>
</feature>
<feature type="region of interest" description="Disordered" evidence="1">
    <location>
        <begin position="150"/>
        <end position="263"/>
    </location>
</feature>
<dbReference type="AlphaFoldDB" id="A0A3N4M168"/>
<feature type="compositionally biased region" description="Polar residues" evidence="1">
    <location>
        <begin position="202"/>
        <end position="214"/>
    </location>
</feature>
<feature type="region of interest" description="Disordered" evidence="1">
    <location>
        <begin position="1"/>
        <end position="72"/>
    </location>
</feature>
<sequence>MYPNFLSRSMSLATPRRQRAQGASTKFDDLPPASPKSQSFGKGVASAAKSGPQYPLRHPGKNTLSTGSSSSSELPVLALPASAFARVSLQPEPQKDAPKRRHTYKLFPSSSPPPQIISPVYGVNVLHRNIGSKDYQVVLPRLRDTQACSSCNRTPPIDTEQNPKVAHMGRENSIDEHPFTVSDLERRRGKAKKKDKDHKKSTGNTGMKESQPSTFHKENINYAPPSRPNGNIQGLKLGHCFRIKPQSLKNRAPPPVEAKPEGY</sequence>
<feature type="compositionally biased region" description="Basic residues" evidence="1">
    <location>
        <begin position="187"/>
        <end position="201"/>
    </location>
</feature>
<name>A0A3N4M168_9PEZI</name>
<organism evidence="2 3">
    <name type="scientific">Terfezia boudieri ATCC MYA-4762</name>
    <dbReference type="NCBI Taxonomy" id="1051890"/>
    <lineage>
        <taxon>Eukaryota</taxon>
        <taxon>Fungi</taxon>
        <taxon>Dikarya</taxon>
        <taxon>Ascomycota</taxon>
        <taxon>Pezizomycotina</taxon>
        <taxon>Pezizomycetes</taxon>
        <taxon>Pezizales</taxon>
        <taxon>Pezizaceae</taxon>
        <taxon>Terfezia</taxon>
    </lineage>
</organism>
<dbReference type="Proteomes" id="UP000267821">
    <property type="component" value="Unassembled WGS sequence"/>
</dbReference>
<keyword evidence="3" id="KW-1185">Reference proteome</keyword>
<accession>A0A3N4M168</accession>
<protein>
    <submittedName>
        <fullName evidence="2">Uncharacterized protein</fullName>
    </submittedName>
</protein>
<evidence type="ECO:0000313" key="3">
    <source>
        <dbReference type="Proteomes" id="UP000267821"/>
    </source>
</evidence>